<evidence type="ECO:0000256" key="3">
    <source>
        <dbReference type="ARBA" id="ARBA00022694"/>
    </source>
</evidence>
<gene>
    <name evidence="9" type="ORF">Pla133_26490</name>
</gene>
<evidence type="ECO:0000259" key="8">
    <source>
        <dbReference type="Pfam" id="PF01743"/>
    </source>
</evidence>
<dbReference type="AlphaFoldDB" id="A0A518BKR1"/>
<dbReference type="GO" id="GO:0008033">
    <property type="term" value="P:tRNA processing"/>
    <property type="evidence" value="ECO:0007669"/>
    <property type="project" value="UniProtKB-KW"/>
</dbReference>
<evidence type="ECO:0000256" key="7">
    <source>
        <dbReference type="RuleBase" id="RU003953"/>
    </source>
</evidence>
<dbReference type="InterPro" id="IPR043519">
    <property type="entry name" value="NT_sf"/>
</dbReference>
<name>A0A518BKR1_9BACT</name>
<accession>A0A518BKR1</accession>
<evidence type="ECO:0000313" key="10">
    <source>
        <dbReference type="Proteomes" id="UP000316921"/>
    </source>
</evidence>
<keyword evidence="5" id="KW-0479">Metal-binding</keyword>
<dbReference type="GO" id="GO:0004810">
    <property type="term" value="F:CCA tRNA nucleotidyltransferase activity"/>
    <property type="evidence" value="ECO:0007669"/>
    <property type="project" value="UniProtKB-EC"/>
</dbReference>
<dbReference type="InterPro" id="IPR050264">
    <property type="entry name" value="Bact_CCA-adding_enz_type3_sf"/>
</dbReference>
<dbReference type="GO" id="GO:0046872">
    <property type="term" value="F:metal ion binding"/>
    <property type="evidence" value="ECO:0007669"/>
    <property type="project" value="UniProtKB-KW"/>
</dbReference>
<keyword evidence="4 9" id="KW-0548">Nucleotidyltransferase</keyword>
<evidence type="ECO:0000256" key="1">
    <source>
        <dbReference type="ARBA" id="ARBA00001946"/>
    </source>
</evidence>
<evidence type="ECO:0000256" key="6">
    <source>
        <dbReference type="ARBA" id="ARBA00022842"/>
    </source>
</evidence>
<sequence>MRTPAIEDVPQALRERAIEVAGVLRTAGHRAWIVGGAVRDLALGYAPKDLDMASGATPEEIEVLFPSAVGVGRAFGTMILPSADGDVELTTFRGEGDYADGRRPERVHYGVSLEEDAARRDFTANALYLDPLDGTLADPEGGLADLERGLLRTVGDPRARFEEDALRLLRLGRFAGRYGLTVPQDVLEAASAAAPGLARVSGERVASELGRIGAWPGTLAAVAILARVGALVARFDSWGDEALAGTRRALIEALGDGAGTTVFMAALFWNSGGGQASDELDSLRLSRADRREIGALWQLGQALSDAGRRRSSLLRALRELDEPLALRWAGALAEVCPATHGAGRSELARAATEVPAADRRPAPLLRSDDLRAAGVPRGPAWGELLSEHEDLQLEGQHTDRGLALDWLARRAAELGEADQLGGKSRRS</sequence>
<dbReference type="GO" id="GO:0000049">
    <property type="term" value="F:tRNA binding"/>
    <property type="evidence" value="ECO:0007669"/>
    <property type="project" value="TreeGrafter"/>
</dbReference>
<dbReference type="InterPro" id="IPR002646">
    <property type="entry name" value="PolA_pol_head_dom"/>
</dbReference>
<protein>
    <submittedName>
        <fullName evidence="9">tRNA nucleotidyltransferase/poly(A) polymerase</fullName>
        <ecNumber evidence="9">2.7.7.72</ecNumber>
    </submittedName>
</protein>
<dbReference type="EC" id="2.7.7.72" evidence="9"/>
<dbReference type="Proteomes" id="UP000316921">
    <property type="component" value="Chromosome"/>
</dbReference>
<dbReference type="SUPFAM" id="SSF81891">
    <property type="entry name" value="Poly A polymerase C-terminal region-like"/>
    <property type="match status" value="1"/>
</dbReference>
<dbReference type="CDD" id="cd05398">
    <property type="entry name" value="NT_ClassII-CCAase"/>
    <property type="match status" value="1"/>
</dbReference>
<dbReference type="RefSeq" id="WP_145065842.1">
    <property type="nucleotide sequence ID" value="NZ_CP036287.1"/>
</dbReference>
<organism evidence="9 10">
    <name type="scientific">Engelhardtia mirabilis</name>
    <dbReference type="NCBI Taxonomy" id="2528011"/>
    <lineage>
        <taxon>Bacteria</taxon>
        <taxon>Pseudomonadati</taxon>
        <taxon>Planctomycetota</taxon>
        <taxon>Planctomycetia</taxon>
        <taxon>Planctomycetia incertae sedis</taxon>
        <taxon>Engelhardtia</taxon>
    </lineage>
</organism>
<feature type="domain" description="Poly A polymerase head" evidence="8">
    <location>
        <begin position="31"/>
        <end position="152"/>
    </location>
</feature>
<keyword evidence="10" id="KW-1185">Reference proteome</keyword>
<dbReference type="KEGG" id="pbap:Pla133_26490"/>
<keyword evidence="3" id="KW-0819">tRNA processing</keyword>
<proteinExistence type="inferred from homology"/>
<evidence type="ECO:0000256" key="2">
    <source>
        <dbReference type="ARBA" id="ARBA00022679"/>
    </source>
</evidence>
<comment type="similarity">
    <text evidence="7">Belongs to the tRNA nucleotidyltransferase/poly(A) polymerase family.</text>
</comment>
<keyword evidence="6" id="KW-0460">Magnesium</keyword>
<dbReference type="Pfam" id="PF01743">
    <property type="entry name" value="PolyA_pol"/>
    <property type="match status" value="1"/>
</dbReference>
<evidence type="ECO:0000256" key="5">
    <source>
        <dbReference type="ARBA" id="ARBA00022723"/>
    </source>
</evidence>
<dbReference type="Gene3D" id="3.30.460.10">
    <property type="entry name" value="Beta Polymerase, domain 2"/>
    <property type="match status" value="1"/>
</dbReference>
<evidence type="ECO:0000256" key="4">
    <source>
        <dbReference type="ARBA" id="ARBA00022695"/>
    </source>
</evidence>
<dbReference type="PANTHER" id="PTHR46173">
    <property type="entry name" value="CCA TRNA NUCLEOTIDYLTRANSFERASE 1, MITOCHONDRIAL"/>
    <property type="match status" value="1"/>
</dbReference>
<dbReference type="EMBL" id="CP036287">
    <property type="protein sequence ID" value="QDU67561.1"/>
    <property type="molecule type" value="Genomic_DNA"/>
</dbReference>
<keyword evidence="7" id="KW-0694">RNA-binding</keyword>
<evidence type="ECO:0000313" key="9">
    <source>
        <dbReference type="EMBL" id="QDU67561.1"/>
    </source>
</evidence>
<dbReference type="SUPFAM" id="SSF81301">
    <property type="entry name" value="Nucleotidyltransferase"/>
    <property type="match status" value="1"/>
</dbReference>
<dbReference type="PANTHER" id="PTHR46173:SF1">
    <property type="entry name" value="CCA TRNA NUCLEOTIDYLTRANSFERASE 1, MITOCHONDRIAL"/>
    <property type="match status" value="1"/>
</dbReference>
<comment type="cofactor">
    <cofactor evidence="1">
        <name>Mg(2+)</name>
        <dbReference type="ChEBI" id="CHEBI:18420"/>
    </cofactor>
</comment>
<keyword evidence="2 7" id="KW-0808">Transferase</keyword>
<reference evidence="9 10" key="1">
    <citation type="submission" date="2019-02" db="EMBL/GenBank/DDBJ databases">
        <title>Deep-cultivation of Planctomycetes and their phenomic and genomic characterization uncovers novel biology.</title>
        <authorList>
            <person name="Wiegand S."/>
            <person name="Jogler M."/>
            <person name="Boedeker C."/>
            <person name="Pinto D."/>
            <person name="Vollmers J."/>
            <person name="Rivas-Marin E."/>
            <person name="Kohn T."/>
            <person name="Peeters S.H."/>
            <person name="Heuer A."/>
            <person name="Rast P."/>
            <person name="Oberbeckmann S."/>
            <person name="Bunk B."/>
            <person name="Jeske O."/>
            <person name="Meyerdierks A."/>
            <person name="Storesund J.E."/>
            <person name="Kallscheuer N."/>
            <person name="Luecker S."/>
            <person name="Lage O.M."/>
            <person name="Pohl T."/>
            <person name="Merkel B.J."/>
            <person name="Hornburger P."/>
            <person name="Mueller R.-W."/>
            <person name="Bruemmer F."/>
            <person name="Labrenz M."/>
            <person name="Spormann A.M."/>
            <person name="Op den Camp H."/>
            <person name="Overmann J."/>
            <person name="Amann R."/>
            <person name="Jetten M.S.M."/>
            <person name="Mascher T."/>
            <person name="Medema M.H."/>
            <person name="Devos D.P."/>
            <person name="Kaster A.-K."/>
            <person name="Ovreas L."/>
            <person name="Rohde M."/>
            <person name="Galperin M.Y."/>
            <person name="Jogler C."/>
        </authorList>
    </citation>
    <scope>NUCLEOTIDE SEQUENCE [LARGE SCALE GENOMIC DNA]</scope>
    <source>
        <strain evidence="9 10">Pla133</strain>
    </source>
</reference>
<dbReference type="Gene3D" id="1.10.3090.10">
    <property type="entry name" value="cca-adding enzyme, domain 2"/>
    <property type="match status" value="1"/>
</dbReference>